<dbReference type="PROSITE" id="PS50949">
    <property type="entry name" value="HTH_GNTR"/>
    <property type="match status" value="1"/>
</dbReference>
<sequence>MSCSKLPAMESLERESVRSLYEQAADRLRSHFMGMRPGERVPTEAELTRFFQVGRSTIRKALQRLVEEGLLVRSPGKGTFIARAVPCIIHSIDRVSAFMDTFRRNGEDVRTQMIDFGWLGREVPLPEKLRDWPRPVLRFDRLYVSRGIPHAVARVCLPYTIGNHISSADMESTPVYRMLREKFAQEPMGSEFLVSCEQPPKNISDLLEVSPSTSLLVLERITRDASGNPLEYTTHFLRPDIYRLSVHLGEEGAGV</sequence>
<dbReference type="GO" id="GO:0003700">
    <property type="term" value="F:DNA-binding transcription factor activity"/>
    <property type="evidence" value="ECO:0007669"/>
    <property type="project" value="InterPro"/>
</dbReference>
<dbReference type="EMBL" id="CP014229">
    <property type="protein sequence ID" value="AMD90244.1"/>
    <property type="molecule type" value="Genomic_DNA"/>
</dbReference>
<evidence type="ECO:0000313" key="6">
    <source>
        <dbReference type="Proteomes" id="UP000069241"/>
    </source>
</evidence>
<dbReference type="InterPro" id="IPR036388">
    <property type="entry name" value="WH-like_DNA-bd_sf"/>
</dbReference>
<reference evidence="6" key="1">
    <citation type="submission" date="2016-02" db="EMBL/GenBank/DDBJ databases">
        <authorList>
            <person name="Holder M.E."/>
            <person name="Ajami N.J."/>
            <person name="Petrosino J.F."/>
        </authorList>
    </citation>
    <scope>NUCLEOTIDE SEQUENCE [LARGE SCALE GENOMIC DNA]</scope>
    <source>
        <strain evidence="6">CCUG 45958</strain>
    </source>
</reference>
<dbReference type="PANTHER" id="PTHR44846">
    <property type="entry name" value="MANNOSYL-D-GLYCERATE TRANSPORT/METABOLISM SYSTEM REPRESSOR MNGR-RELATED"/>
    <property type="match status" value="1"/>
</dbReference>
<evidence type="ECO:0000256" key="2">
    <source>
        <dbReference type="ARBA" id="ARBA00023125"/>
    </source>
</evidence>
<keyword evidence="3" id="KW-0804">Transcription</keyword>
<organism evidence="5 6">
    <name type="scientific">Desulfovibrio fairfieldensis</name>
    <dbReference type="NCBI Taxonomy" id="44742"/>
    <lineage>
        <taxon>Bacteria</taxon>
        <taxon>Pseudomonadati</taxon>
        <taxon>Thermodesulfobacteriota</taxon>
        <taxon>Desulfovibrionia</taxon>
        <taxon>Desulfovibrionales</taxon>
        <taxon>Desulfovibrionaceae</taxon>
        <taxon>Desulfovibrio</taxon>
    </lineage>
</organism>
<dbReference type="SUPFAM" id="SSF64288">
    <property type="entry name" value="Chorismate lyase-like"/>
    <property type="match status" value="1"/>
</dbReference>
<dbReference type="Pfam" id="PF00392">
    <property type="entry name" value="GntR"/>
    <property type="match status" value="1"/>
</dbReference>
<dbReference type="AlphaFoldDB" id="A0A109W4C7"/>
<dbReference type="RefSeq" id="WP_062252724.1">
    <property type="nucleotide sequence ID" value="NZ_CP014229.1"/>
</dbReference>
<evidence type="ECO:0000259" key="4">
    <source>
        <dbReference type="PROSITE" id="PS50949"/>
    </source>
</evidence>
<dbReference type="InterPro" id="IPR028978">
    <property type="entry name" value="Chorismate_lyase_/UTRA_dom_sf"/>
</dbReference>
<dbReference type="PRINTS" id="PR00035">
    <property type="entry name" value="HTHGNTR"/>
</dbReference>
<evidence type="ECO:0000256" key="3">
    <source>
        <dbReference type="ARBA" id="ARBA00023163"/>
    </source>
</evidence>
<dbReference type="SMART" id="SM00866">
    <property type="entry name" value="UTRA"/>
    <property type="match status" value="1"/>
</dbReference>
<keyword evidence="6" id="KW-1185">Reference proteome</keyword>
<dbReference type="InterPro" id="IPR050679">
    <property type="entry name" value="Bact_HTH_transcr_reg"/>
</dbReference>
<dbReference type="Gene3D" id="3.40.1410.10">
    <property type="entry name" value="Chorismate lyase-like"/>
    <property type="match status" value="1"/>
</dbReference>
<dbReference type="Gene3D" id="1.10.10.10">
    <property type="entry name" value="Winged helix-like DNA-binding domain superfamily/Winged helix DNA-binding domain"/>
    <property type="match status" value="1"/>
</dbReference>
<dbReference type="PANTHER" id="PTHR44846:SF1">
    <property type="entry name" value="MANNOSYL-D-GLYCERATE TRANSPORT_METABOLISM SYSTEM REPRESSOR MNGR-RELATED"/>
    <property type="match status" value="1"/>
</dbReference>
<gene>
    <name evidence="5" type="ORF">AXF13_08990</name>
</gene>
<dbReference type="STRING" id="44742.AXF13_08990"/>
<dbReference type="InterPro" id="IPR011663">
    <property type="entry name" value="UTRA"/>
</dbReference>
<protein>
    <submittedName>
        <fullName evidence="5">GntR family transcriptional regulator</fullName>
    </submittedName>
</protein>
<dbReference type="GO" id="GO:0045892">
    <property type="term" value="P:negative regulation of DNA-templated transcription"/>
    <property type="evidence" value="ECO:0007669"/>
    <property type="project" value="TreeGrafter"/>
</dbReference>
<keyword evidence="2" id="KW-0238">DNA-binding</keyword>
<accession>A0A109W4C7</accession>
<dbReference type="InterPro" id="IPR000524">
    <property type="entry name" value="Tscrpt_reg_HTH_GntR"/>
</dbReference>
<dbReference type="InterPro" id="IPR036390">
    <property type="entry name" value="WH_DNA-bd_sf"/>
</dbReference>
<dbReference type="Pfam" id="PF07702">
    <property type="entry name" value="UTRA"/>
    <property type="match status" value="1"/>
</dbReference>
<evidence type="ECO:0000256" key="1">
    <source>
        <dbReference type="ARBA" id="ARBA00023015"/>
    </source>
</evidence>
<dbReference type="GO" id="GO:0003677">
    <property type="term" value="F:DNA binding"/>
    <property type="evidence" value="ECO:0007669"/>
    <property type="project" value="UniProtKB-KW"/>
</dbReference>
<proteinExistence type="predicted"/>
<keyword evidence="1" id="KW-0805">Transcription regulation</keyword>
<dbReference type="CDD" id="cd07377">
    <property type="entry name" value="WHTH_GntR"/>
    <property type="match status" value="1"/>
</dbReference>
<dbReference type="SUPFAM" id="SSF46785">
    <property type="entry name" value="Winged helix' DNA-binding domain"/>
    <property type="match status" value="1"/>
</dbReference>
<feature type="domain" description="HTH gntR-type" evidence="4">
    <location>
        <begin position="18"/>
        <end position="84"/>
    </location>
</feature>
<evidence type="ECO:0000313" key="5">
    <source>
        <dbReference type="EMBL" id="AMD90244.1"/>
    </source>
</evidence>
<dbReference type="SMART" id="SM00345">
    <property type="entry name" value="HTH_GNTR"/>
    <property type="match status" value="1"/>
</dbReference>
<dbReference type="Proteomes" id="UP000069241">
    <property type="component" value="Chromosome"/>
</dbReference>
<dbReference type="KEGG" id="dfi:AXF13_08990"/>
<name>A0A109W4C7_9BACT</name>